<organism>
    <name type="scientific">Pediculus humanus subsp. corporis</name>
    <name type="common">Body louse</name>
    <dbReference type="NCBI Taxonomy" id="121224"/>
    <lineage>
        <taxon>Eukaryota</taxon>
        <taxon>Metazoa</taxon>
        <taxon>Ecdysozoa</taxon>
        <taxon>Arthropoda</taxon>
        <taxon>Hexapoda</taxon>
        <taxon>Insecta</taxon>
        <taxon>Pterygota</taxon>
        <taxon>Neoptera</taxon>
        <taxon>Paraneoptera</taxon>
        <taxon>Psocodea</taxon>
        <taxon>Troctomorpha</taxon>
        <taxon>Phthiraptera</taxon>
        <taxon>Anoplura</taxon>
        <taxon>Pediculidae</taxon>
        <taxon>Pediculus</taxon>
    </lineage>
</organism>
<feature type="domain" description="Chitin-binding type-2" evidence="2">
    <location>
        <begin position="38"/>
        <end position="105"/>
    </location>
</feature>
<protein>
    <recommendedName>
        <fullName evidence="2">Chitin-binding type-2 domain-containing protein</fullName>
    </recommendedName>
</protein>
<dbReference type="Pfam" id="PF01607">
    <property type="entry name" value="CBM_14"/>
    <property type="match status" value="1"/>
</dbReference>
<dbReference type="GO" id="GO:0005576">
    <property type="term" value="C:extracellular region"/>
    <property type="evidence" value="ECO:0007669"/>
    <property type="project" value="InterPro"/>
</dbReference>
<dbReference type="InParanoid" id="E0VBU0"/>
<dbReference type="Gene3D" id="2.170.140.10">
    <property type="entry name" value="Chitin binding domain"/>
    <property type="match status" value="1"/>
</dbReference>
<dbReference type="GeneID" id="8231245"/>
<dbReference type="Proteomes" id="UP000009046">
    <property type="component" value="Unassembled WGS sequence"/>
</dbReference>
<dbReference type="PANTHER" id="PTHR22933:SF31">
    <property type="entry name" value="FI18007P1"/>
    <property type="match status" value="1"/>
</dbReference>
<dbReference type="AlphaFoldDB" id="E0VBU0"/>
<evidence type="ECO:0000313" key="3">
    <source>
        <dbReference type="EMBL" id="EEB10846.1"/>
    </source>
</evidence>
<feature type="chain" id="PRO_5014570042" description="Chitin-binding type-2 domain-containing protein" evidence="1">
    <location>
        <begin position="17"/>
        <end position="240"/>
    </location>
</feature>
<dbReference type="GO" id="GO:0008061">
    <property type="term" value="F:chitin binding"/>
    <property type="evidence" value="ECO:0007669"/>
    <property type="project" value="InterPro"/>
</dbReference>
<keyword evidence="5" id="KW-1185">Reference proteome</keyword>
<dbReference type="OrthoDB" id="6407151at2759"/>
<dbReference type="InterPro" id="IPR036508">
    <property type="entry name" value="Chitin-bd_dom_sf"/>
</dbReference>
<evidence type="ECO:0000259" key="2">
    <source>
        <dbReference type="PROSITE" id="PS50940"/>
    </source>
</evidence>
<dbReference type="KEGG" id="phu:Phum_PHUM071270"/>
<dbReference type="CTD" id="8231245"/>
<dbReference type="InterPro" id="IPR052976">
    <property type="entry name" value="Scoloptoxin-like"/>
</dbReference>
<dbReference type="SUPFAM" id="SSF57625">
    <property type="entry name" value="Invertebrate chitin-binding proteins"/>
    <property type="match status" value="1"/>
</dbReference>
<dbReference type="EMBL" id="DS235042">
    <property type="protein sequence ID" value="EEB10846.1"/>
    <property type="molecule type" value="Genomic_DNA"/>
</dbReference>
<reference evidence="3" key="2">
    <citation type="submission" date="2007-04" db="EMBL/GenBank/DDBJ databases">
        <title>The genome of the human body louse.</title>
        <authorList>
            <consortium name="The Human Body Louse Genome Consortium"/>
            <person name="Kirkness E."/>
            <person name="Walenz B."/>
            <person name="Hass B."/>
            <person name="Bruggner R."/>
            <person name="Strausberg R."/>
        </authorList>
    </citation>
    <scope>NUCLEOTIDE SEQUENCE</scope>
    <source>
        <strain evidence="3">USDA</strain>
    </source>
</reference>
<proteinExistence type="predicted"/>
<feature type="signal peptide" evidence="1">
    <location>
        <begin position="1"/>
        <end position="16"/>
    </location>
</feature>
<evidence type="ECO:0000313" key="4">
    <source>
        <dbReference type="EnsemblMetazoa" id="PHUM071270-PA"/>
    </source>
</evidence>
<evidence type="ECO:0000256" key="1">
    <source>
        <dbReference type="SAM" id="SignalP"/>
    </source>
</evidence>
<dbReference type="RefSeq" id="XP_002423584.1">
    <property type="nucleotide sequence ID" value="XM_002423539.1"/>
</dbReference>
<gene>
    <name evidence="4" type="primary">8231245</name>
    <name evidence="3" type="ORF">Phum_PHUM071270</name>
</gene>
<keyword evidence="1" id="KW-0732">Signal</keyword>
<dbReference type="eggNOG" id="ENOG502RZRF">
    <property type="taxonomic scope" value="Eukaryota"/>
</dbReference>
<dbReference type="VEuPathDB" id="VectorBase:PHUM071270"/>
<reference evidence="3" key="1">
    <citation type="submission" date="2007-04" db="EMBL/GenBank/DDBJ databases">
        <title>Annotation of Pediculus humanus corporis strain USDA.</title>
        <authorList>
            <person name="Kirkness E."/>
            <person name="Hannick L."/>
            <person name="Hass B."/>
            <person name="Bruggner R."/>
            <person name="Lawson D."/>
            <person name="Bidwell S."/>
            <person name="Joardar V."/>
            <person name="Caler E."/>
            <person name="Walenz B."/>
            <person name="Inman J."/>
            <person name="Schobel S."/>
            <person name="Galinsky K."/>
            <person name="Amedeo P."/>
            <person name="Strausberg R."/>
        </authorList>
    </citation>
    <scope>NUCLEOTIDE SEQUENCE</scope>
    <source>
        <strain evidence="3">USDA</strain>
    </source>
</reference>
<dbReference type="HOGENOM" id="CLU_1157642_0_0_1"/>
<sequence>MRVIYIIFLIIFYCFAQDSPSPSQKCTNLSTIKFPITSFNCWEKYDGYYADVEMDCTIFHYCQTLQHPNGLNESIKWDFACPQNTIFNQRILSCTPPSFEFDCQKSENYFYVNRDVVLSSNSMKKIENSKPSNVNNGNRLTIDGPVVLPIYYPDSSVLNDTKFFTLTRDSLETQTVNYSNKYNPYYDKEKHSIHLAKLNSKLHTKIAEATSANLENSSGKKVLVLYPVALLNALDVVELH</sequence>
<name>E0VBU0_PEDHC</name>
<dbReference type="EMBL" id="AAZO01000859">
    <property type="status" value="NOT_ANNOTATED_CDS"/>
    <property type="molecule type" value="Genomic_DNA"/>
</dbReference>
<evidence type="ECO:0000313" key="5">
    <source>
        <dbReference type="Proteomes" id="UP000009046"/>
    </source>
</evidence>
<reference evidence="4" key="3">
    <citation type="submission" date="2020-05" db="UniProtKB">
        <authorList>
            <consortium name="EnsemblMetazoa"/>
        </authorList>
    </citation>
    <scope>IDENTIFICATION</scope>
    <source>
        <strain evidence="4">USDA</strain>
    </source>
</reference>
<dbReference type="PROSITE" id="PS50940">
    <property type="entry name" value="CHIT_BIND_II"/>
    <property type="match status" value="1"/>
</dbReference>
<accession>E0VBU0</accession>
<dbReference type="EnsemblMetazoa" id="PHUM071270-RA">
    <property type="protein sequence ID" value="PHUM071270-PA"/>
    <property type="gene ID" value="PHUM071270"/>
</dbReference>
<dbReference type="InterPro" id="IPR002557">
    <property type="entry name" value="Chitin-bd_dom"/>
</dbReference>
<dbReference type="PANTHER" id="PTHR22933">
    <property type="entry name" value="FI18007P1-RELATED"/>
    <property type="match status" value="1"/>
</dbReference>